<evidence type="ECO:0000256" key="11">
    <source>
        <dbReference type="RuleBase" id="RU364145"/>
    </source>
</evidence>
<accession>A0AAR2J3G2</accession>
<dbReference type="PANTHER" id="PTHR20844">
    <property type="entry name" value="MEDIATOR OF RNA POLYMERASE II TRANSCRIPTION, SUBUNIT 9"/>
    <property type="match status" value="1"/>
</dbReference>
<dbReference type="Proteomes" id="UP001501920">
    <property type="component" value="Chromosome 14"/>
</dbReference>
<comment type="subunit">
    <text evidence="11">Component of the Mediator complex.</text>
</comment>
<evidence type="ECO:0000256" key="6">
    <source>
        <dbReference type="ARBA" id="ARBA00023159"/>
    </source>
</evidence>
<comment type="similarity">
    <text evidence="2 11">Belongs to the Mediator complex subunit 9 family.</text>
</comment>
<dbReference type="GO" id="GO:0016592">
    <property type="term" value="C:mediator complex"/>
    <property type="evidence" value="ECO:0007669"/>
    <property type="project" value="InterPro"/>
</dbReference>
<dbReference type="PANTHER" id="PTHR20844:SF0">
    <property type="entry name" value="MEDIATOR OF RNA POLYMERASE II TRANSCRIPTION SUBUNIT 9"/>
    <property type="match status" value="1"/>
</dbReference>
<evidence type="ECO:0000256" key="5">
    <source>
        <dbReference type="ARBA" id="ARBA00023054"/>
    </source>
</evidence>
<comment type="subcellular location">
    <subcellularLocation>
        <location evidence="1 11">Nucleus</location>
    </subcellularLocation>
</comment>
<keyword evidence="6 11" id="KW-0010">Activator</keyword>
<gene>
    <name evidence="11" type="primary">MED9</name>
</gene>
<evidence type="ECO:0000256" key="8">
    <source>
        <dbReference type="ARBA" id="ARBA00023242"/>
    </source>
</evidence>
<keyword evidence="7 11" id="KW-0804">Transcription</keyword>
<reference evidence="12" key="3">
    <citation type="submission" date="2025-09" db="UniProtKB">
        <authorList>
            <consortium name="Ensembl"/>
        </authorList>
    </citation>
    <scope>IDENTIFICATION</scope>
</reference>
<dbReference type="InterPro" id="IPR037212">
    <property type="entry name" value="Med7/Med21-like"/>
</dbReference>
<evidence type="ECO:0000313" key="12">
    <source>
        <dbReference type="Ensembl" id="ENSPNAP00000046495.1"/>
    </source>
</evidence>
<dbReference type="InterPro" id="IPR011425">
    <property type="entry name" value="Med9"/>
</dbReference>
<dbReference type="GO" id="GO:0003712">
    <property type="term" value="F:transcription coregulator activity"/>
    <property type="evidence" value="ECO:0007669"/>
    <property type="project" value="InterPro"/>
</dbReference>
<comment type="function">
    <text evidence="9 11">Component of the Mediator complex, a coactivator involved in the regulated transcription of nearly all RNA polymerase II-dependent genes. Mediator functions as a bridge to convey information from gene-specific regulatory proteins to the basal RNA polymerase II transcription machinery. Mediator is recruited to promoters by direct interactions with regulatory proteins and serves as a scaffold for the assembly of a functional preinitiation complex with RNA polymerase II and the general transcription factors.</text>
</comment>
<sequence>MLKTTGAQEHRAFFFSTEDLKLQLKVLFPLEIGTEGSSFMAFGTRSRSIQDLLDLSRALRREQGAGSHSRHSHGFGLGSTEAAVIVYTLNKTGKKNHTKFNGTQPSLPAWPTRYRNKRTVSQERRSTDATLEGAMAAVQTKRDLEEDYSLLPVVHDIIKCIDKDSADVHQELVKLKSKIQEARDQISSMPGIDVSPAVQQQQLLTLREQVRTKKQLLKKYKSLCMFEVPKAS</sequence>
<reference evidence="12" key="2">
    <citation type="submission" date="2025-08" db="UniProtKB">
        <authorList>
            <consortium name="Ensembl"/>
        </authorList>
    </citation>
    <scope>IDENTIFICATION</scope>
</reference>
<dbReference type="GO" id="GO:0006357">
    <property type="term" value="P:regulation of transcription by RNA polymerase II"/>
    <property type="evidence" value="ECO:0007669"/>
    <property type="project" value="InterPro"/>
</dbReference>
<dbReference type="InterPro" id="IPR039242">
    <property type="entry name" value="MED9_metazoa"/>
</dbReference>
<reference evidence="12 13" key="1">
    <citation type="submission" date="2020-10" db="EMBL/GenBank/DDBJ databases">
        <title>Pygocentrus nattereri (red-bellied piranha) genome, fPygNat1, primary haplotype.</title>
        <authorList>
            <person name="Myers G."/>
            <person name="Meyer A."/>
            <person name="Karagic N."/>
            <person name="Pippel M."/>
            <person name="Winkler S."/>
            <person name="Tracey A."/>
            <person name="Wood J."/>
            <person name="Formenti G."/>
            <person name="Howe K."/>
            <person name="Fedrigo O."/>
            <person name="Jarvis E.D."/>
        </authorList>
    </citation>
    <scope>NUCLEOTIDE SEQUENCE [LARGE SCALE GENOMIC DNA]</scope>
</reference>
<keyword evidence="13" id="KW-1185">Reference proteome</keyword>
<keyword evidence="5" id="KW-0175">Coiled coil</keyword>
<evidence type="ECO:0000256" key="3">
    <source>
        <dbReference type="ARBA" id="ARBA00020636"/>
    </source>
</evidence>
<organism evidence="12 13">
    <name type="scientific">Pygocentrus nattereri</name>
    <name type="common">Red-bellied piranha</name>
    <dbReference type="NCBI Taxonomy" id="42514"/>
    <lineage>
        <taxon>Eukaryota</taxon>
        <taxon>Metazoa</taxon>
        <taxon>Chordata</taxon>
        <taxon>Craniata</taxon>
        <taxon>Vertebrata</taxon>
        <taxon>Euteleostomi</taxon>
        <taxon>Actinopterygii</taxon>
        <taxon>Neopterygii</taxon>
        <taxon>Teleostei</taxon>
        <taxon>Ostariophysi</taxon>
        <taxon>Characiformes</taxon>
        <taxon>Characoidei</taxon>
        <taxon>Pygocentrus</taxon>
    </lineage>
</organism>
<keyword evidence="4 11" id="KW-0805">Transcription regulation</keyword>
<dbReference type="Pfam" id="PF07544">
    <property type="entry name" value="Med9"/>
    <property type="match status" value="1"/>
</dbReference>
<evidence type="ECO:0000256" key="2">
    <source>
        <dbReference type="ARBA" id="ARBA00008089"/>
    </source>
</evidence>
<dbReference type="SUPFAM" id="SSF140718">
    <property type="entry name" value="Mediator hinge subcomplex-like"/>
    <property type="match status" value="1"/>
</dbReference>
<proteinExistence type="inferred from homology"/>
<dbReference type="AlphaFoldDB" id="A0AAR2J3G2"/>
<evidence type="ECO:0000256" key="7">
    <source>
        <dbReference type="ARBA" id="ARBA00023163"/>
    </source>
</evidence>
<protein>
    <recommendedName>
        <fullName evidence="3 11">Mediator of RNA polymerase II transcription subunit 9</fullName>
    </recommendedName>
    <alternativeName>
        <fullName evidence="10 11">Mediator complex subunit 9</fullName>
    </alternativeName>
</protein>
<keyword evidence="8 11" id="KW-0539">Nucleus</keyword>
<dbReference type="CDD" id="cd21431">
    <property type="entry name" value="Med9-C"/>
    <property type="match status" value="1"/>
</dbReference>
<evidence type="ECO:0000256" key="1">
    <source>
        <dbReference type="ARBA" id="ARBA00004123"/>
    </source>
</evidence>
<dbReference type="GeneTree" id="ENSGT00390000017379"/>
<name>A0AAR2J3G2_PYGNA</name>
<evidence type="ECO:0000256" key="9">
    <source>
        <dbReference type="ARBA" id="ARBA00025687"/>
    </source>
</evidence>
<dbReference type="Ensembl" id="ENSPNAT00000073464.1">
    <property type="protein sequence ID" value="ENSPNAP00000046495.1"/>
    <property type="gene ID" value="ENSPNAG00000036871.1"/>
</dbReference>
<evidence type="ECO:0000256" key="10">
    <source>
        <dbReference type="ARBA" id="ARBA00031260"/>
    </source>
</evidence>
<evidence type="ECO:0000256" key="4">
    <source>
        <dbReference type="ARBA" id="ARBA00023015"/>
    </source>
</evidence>
<evidence type="ECO:0000313" key="13">
    <source>
        <dbReference type="Proteomes" id="UP001501920"/>
    </source>
</evidence>